<reference evidence="3 4" key="1">
    <citation type="submission" date="2015-06" db="EMBL/GenBank/DDBJ databases">
        <title>Draft genome of the ant-associated black yeast Phialophora attae CBS 131958.</title>
        <authorList>
            <person name="Moreno L.F."/>
            <person name="Stielow B.J."/>
            <person name="de Hoog S."/>
            <person name="Vicente V.A."/>
            <person name="Weiss V.A."/>
            <person name="de Vries M."/>
            <person name="Cruz L.M."/>
            <person name="Souza E.M."/>
        </authorList>
    </citation>
    <scope>NUCLEOTIDE SEQUENCE [LARGE SCALE GENOMIC DNA]</scope>
    <source>
        <strain evidence="3 4">CBS 131958</strain>
    </source>
</reference>
<dbReference type="PANTHER" id="PTHR35205:SF1">
    <property type="entry name" value="ZU5 DOMAIN-CONTAINING PROTEIN"/>
    <property type="match status" value="1"/>
</dbReference>
<dbReference type="Pfam" id="PF25000">
    <property type="entry name" value="DUF7779"/>
    <property type="match status" value="1"/>
</dbReference>
<evidence type="ECO:0000313" key="4">
    <source>
        <dbReference type="Proteomes" id="UP000038010"/>
    </source>
</evidence>
<evidence type="ECO:0000256" key="1">
    <source>
        <dbReference type="SAM" id="MobiDB-lite"/>
    </source>
</evidence>
<dbReference type="PANTHER" id="PTHR35205">
    <property type="entry name" value="NB-ARC AND TPR DOMAIN PROTEIN"/>
    <property type="match status" value="1"/>
</dbReference>
<evidence type="ECO:0000313" key="3">
    <source>
        <dbReference type="EMBL" id="KPI35019.1"/>
    </source>
</evidence>
<dbReference type="RefSeq" id="XP_017994982.1">
    <property type="nucleotide sequence ID" value="XM_018140793.1"/>
</dbReference>
<dbReference type="AlphaFoldDB" id="A0A0N0NI45"/>
<dbReference type="Proteomes" id="UP000038010">
    <property type="component" value="Unassembled WGS sequence"/>
</dbReference>
<feature type="domain" description="C2H2-type" evidence="2">
    <location>
        <begin position="134"/>
        <end position="160"/>
    </location>
</feature>
<feature type="region of interest" description="Disordered" evidence="1">
    <location>
        <begin position="243"/>
        <end position="265"/>
    </location>
</feature>
<gene>
    <name evidence="3" type="ORF">AB675_11905</name>
</gene>
<accession>A0A0N0NI45</accession>
<dbReference type="SMART" id="SM00028">
    <property type="entry name" value="TPR"/>
    <property type="match status" value="5"/>
</dbReference>
<feature type="compositionally biased region" description="Basic and acidic residues" evidence="1">
    <location>
        <begin position="243"/>
        <end position="259"/>
    </location>
</feature>
<evidence type="ECO:0000259" key="2">
    <source>
        <dbReference type="SMART" id="SM00355"/>
    </source>
</evidence>
<protein>
    <recommendedName>
        <fullName evidence="2">C2H2-type domain-containing protein</fullName>
    </recommendedName>
</protein>
<dbReference type="GeneID" id="28732674"/>
<dbReference type="InterPro" id="IPR056681">
    <property type="entry name" value="DUF7779"/>
</dbReference>
<comment type="caution">
    <text evidence="3">The sequence shown here is derived from an EMBL/GenBank/DDBJ whole genome shotgun (WGS) entry which is preliminary data.</text>
</comment>
<dbReference type="EMBL" id="LFJN01000046">
    <property type="protein sequence ID" value="KPI35019.1"/>
    <property type="molecule type" value="Genomic_DNA"/>
</dbReference>
<dbReference type="InterPro" id="IPR058925">
    <property type="entry name" value="zf-C2H2_AcuF"/>
</dbReference>
<dbReference type="InterPro" id="IPR013087">
    <property type="entry name" value="Znf_C2H2_type"/>
</dbReference>
<dbReference type="SMART" id="SM00355">
    <property type="entry name" value="ZnF_C2H2"/>
    <property type="match status" value="3"/>
</dbReference>
<name>A0A0N0NI45_9EURO</name>
<dbReference type="InterPro" id="IPR019734">
    <property type="entry name" value="TPR_rpt"/>
</dbReference>
<dbReference type="GO" id="GO:0043531">
    <property type="term" value="F:ADP binding"/>
    <property type="evidence" value="ECO:0007669"/>
    <property type="project" value="InterPro"/>
</dbReference>
<feature type="domain" description="C2H2-type" evidence="2">
    <location>
        <begin position="72"/>
        <end position="94"/>
    </location>
</feature>
<dbReference type="SUPFAM" id="SSF52540">
    <property type="entry name" value="P-loop containing nucleoside triphosphate hydrolases"/>
    <property type="match status" value="1"/>
</dbReference>
<dbReference type="SUPFAM" id="SSF48452">
    <property type="entry name" value="TPR-like"/>
    <property type="match status" value="2"/>
</dbReference>
<dbReference type="InterPro" id="IPR011990">
    <property type="entry name" value="TPR-like_helical_dom_sf"/>
</dbReference>
<dbReference type="Pfam" id="PF26082">
    <property type="entry name" value="zf-C2H2_AcuF"/>
    <property type="match status" value="1"/>
</dbReference>
<dbReference type="Gene3D" id="3.40.50.300">
    <property type="entry name" value="P-loop containing nucleotide triphosphate hydrolases"/>
    <property type="match status" value="1"/>
</dbReference>
<proteinExistence type="predicted"/>
<dbReference type="Gene3D" id="1.25.40.10">
    <property type="entry name" value="Tetratricopeptide repeat domain"/>
    <property type="match status" value="2"/>
</dbReference>
<organism evidence="3 4">
    <name type="scientific">Cyphellophora attinorum</name>
    <dbReference type="NCBI Taxonomy" id="1664694"/>
    <lineage>
        <taxon>Eukaryota</taxon>
        <taxon>Fungi</taxon>
        <taxon>Dikarya</taxon>
        <taxon>Ascomycota</taxon>
        <taxon>Pezizomycotina</taxon>
        <taxon>Eurotiomycetes</taxon>
        <taxon>Chaetothyriomycetidae</taxon>
        <taxon>Chaetothyriales</taxon>
        <taxon>Cyphellophoraceae</taxon>
        <taxon>Cyphellophora</taxon>
    </lineage>
</organism>
<dbReference type="InterPro" id="IPR027417">
    <property type="entry name" value="P-loop_NTPase"/>
</dbReference>
<dbReference type="STRING" id="1664694.A0A0N0NI45"/>
<sequence length="1171" mass="133258">MDGSQTAIRPIPRIRTTASIISATSASKFNTNQFRSSRLEGGSIVTAHVVNDHKSSVAVPEPPPTKRGAKEFECPYCHLMLPTEETAAMRWRRHVMADLEPYICPFLDCSTEHVTMREYSQWFSHMSNVHAAQWSCTARQCRPFTVVTQEEWEEHMRKTHPDSFTEAQLPWLEKKARKASSIIFSTCPMCKWVPTVSSSGDTRSAEHLQNLSNSIVKHLATHLEQMSQIALPWQEDFQLPNEDDRLSSSQVERDSVKDEEGPEAQNLAFQDEEDEAVRSREQPLAEWIEISRELLKTGVGWYPPYEDWEFYGLDQTPYFGHDRDPTLQTFLQKMYLDVNPTTYGGRGPDLPAELLPVTPVSHFFGRDYALQALSNALVPRAQDNETPASPTSYPRTFAVYAPGGMGKTQLSAAFVSQHRDKFDAIFWVHADDYNKLSQGFQNIAVELGLVEETSADAKDISFTREIVKQWLLKPLRDFRDAGKPNAPQASWLLVFDGVENPDVLNDFWPYNGPGSVLITSRSPFSWSRSLQLAPFTEDEAIKFLLKLTEKDASEEQRKAVGKVNDQLGGLPLALAQMAGLIQHKQLSFAEFLESYNEQEELLKQANSDLVLGASGYEHTLASVWAFENLAHGVPMLNLVSMLDPDGIPESLLTASLGRPKRRNSIQALWTEYGEYTDARNELVACSLLSRDKIERRLSIHRLVQDVARARMSPREFRNNFMTCVDLISSSWPFEKFDWRHDVSKWTVCEPLFPHVARLKSLYHEIPPSTDYSEDDYSFARLLTAAGWYHHERGRSSDAKIFNNLAEEICKSLQKRLKGSTTDLSQSHHLQLDRILAEIDHNRGCIATEVNEPSDALKYHLQFNDLMQKELGGVKGGQDMRLAISWNELGNAYMLNRRWADGRHCFEQSISLMEQLENYEEILISLPLVNIGLAFWLLDQHDDALKVLLRGLQHREVVYGQDDRDHRVSFITGRYLHALGNVYHSLNNLEESQTFHHRALIHYKYTLGNNHHRTADTLVKVAEHHLWRGQEETALVLLEAAIKIYGSGTGANEGGSTYRPERTRALYQRATALRELDREEEAKMCLSLCWELYETVFEAAVESEKEGEMVGRVAGMVIGDESGNDGEDEGGKRGVRWAGVNGKSTGKRRERKTRVEDLKYEDLIDLVAFWSR</sequence>
<keyword evidence="4" id="KW-1185">Reference proteome</keyword>
<dbReference type="OrthoDB" id="6161812at2759"/>
<dbReference type="VEuPathDB" id="FungiDB:AB675_11905"/>
<feature type="domain" description="C2H2-type" evidence="2">
    <location>
        <begin position="102"/>
        <end position="130"/>
    </location>
</feature>
<dbReference type="Pfam" id="PF13424">
    <property type="entry name" value="TPR_12"/>
    <property type="match status" value="2"/>
</dbReference>
<feature type="region of interest" description="Disordered" evidence="1">
    <location>
        <begin position="1119"/>
        <end position="1150"/>
    </location>
</feature>